<dbReference type="GO" id="GO:0016301">
    <property type="term" value="F:kinase activity"/>
    <property type="evidence" value="ECO:0007669"/>
    <property type="project" value="UniProtKB-KW"/>
</dbReference>
<keyword evidence="4" id="KW-1185">Reference proteome</keyword>
<keyword evidence="3" id="KW-0808">Transferase</keyword>
<protein>
    <submittedName>
        <fullName evidence="3">Hydroxymethylpyrimidine/phosphomethylpyrimidine kinase</fullName>
    </submittedName>
</protein>
<dbReference type="Proteomes" id="UP001229346">
    <property type="component" value="Unassembled WGS sequence"/>
</dbReference>
<dbReference type="SUPFAM" id="SSF53613">
    <property type="entry name" value="Ribokinase-like"/>
    <property type="match status" value="1"/>
</dbReference>
<sequence length="87" mass="10181">MIIKGGHVPEEEQRIVDLVYDGKQFSYLESNRIPTRHTHGTGCTYFVALTAVLAYGKTVTEAFTYGEKLHPSRYRERARYWRRIWTG</sequence>
<organism evidence="3 4">
    <name type="scientific">Paenibacillus harenae</name>
    <dbReference type="NCBI Taxonomy" id="306543"/>
    <lineage>
        <taxon>Bacteria</taxon>
        <taxon>Bacillati</taxon>
        <taxon>Bacillota</taxon>
        <taxon>Bacilli</taxon>
        <taxon>Bacillales</taxon>
        <taxon>Paenibacillaceae</taxon>
        <taxon>Paenibacillus</taxon>
    </lineage>
</organism>
<feature type="domain" description="Pyridoxamine kinase/Phosphomethylpyrimidine kinase" evidence="2">
    <location>
        <begin position="2"/>
        <end position="66"/>
    </location>
</feature>
<comment type="caution">
    <text evidence="3">The sequence shown here is derived from an EMBL/GenBank/DDBJ whole genome shotgun (WGS) entry which is preliminary data.</text>
</comment>
<dbReference type="Pfam" id="PF08543">
    <property type="entry name" value="Phos_pyr_kin"/>
    <property type="match status" value="1"/>
</dbReference>
<dbReference type="PANTHER" id="PTHR20858:SF17">
    <property type="entry name" value="HYDROXYMETHYLPYRIMIDINE_PHOSPHOMETHYLPYRIMIDINE KINASE THI20-RELATED"/>
    <property type="match status" value="1"/>
</dbReference>
<dbReference type="Gene3D" id="3.40.1190.20">
    <property type="match status" value="1"/>
</dbReference>
<keyword evidence="1" id="KW-0784">Thiamine biosynthesis</keyword>
<accession>A0ABT9U582</accession>
<evidence type="ECO:0000313" key="3">
    <source>
        <dbReference type="EMBL" id="MDQ0114799.1"/>
    </source>
</evidence>
<keyword evidence="3" id="KW-0418">Kinase</keyword>
<evidence type="ECO:0000259" key="2">
    <source>
        <dbReference type="Pfam" id="PF08543"/>
    </source>
</evidence>
<evidence type="ECO:0000256" key="1">
    <source>
        <dbReference type="ARBA" id="ARBA00022977"/>
    </source>
</evidence>
<proteinExistence type="predicted"/>
<evidence type="ECO:0000313" key="4">
    <source>
        <dbReference type="Proteomes" id="UP001229346"/>
    </source>
</evidence>
<dbReference type="InterPro" id="IPR013749">
    <property type="entry name" value="PM/HMP-P_kinase-1"/>
</dbReference>
<dbReference type="InterPro" id="IPR029056">
    <property type="entry name" value="Ribokinase-like"/>
</dbReference>
<name>A0ABT9U582_PAEHA</name>
<dbReference type="PANTHER" id="PTHR20858">
    <property type="entry name" value="PHOSPHOMETHYLPYRIMIDINE KINASE"/>
    <property type="match status" value="1"/>
</dbReference>
<reference evidence="3 4" key="1">
    <citation type="submission" date="2023-07" db="EMBL/GenBank/DDBJ databases">
        <title>Sorghum-associated microbial communities from plants grown in Nebraska, USA.</title>
        <authorList>
            <person name="Schachtman D."/>
        </authorList>
    </citation>
    <scope>NUCLEOTIDE SEQUENCE [LARGE SCALE GENOMIC DNA]</scope>
    <source>
        <strain evidence="3 4">CC482</strain>
    </source>
</reference>
<gene>
    <name evidence="3" type="ORF">J2T15_004256</name>
</gene>
<dbReference type="EMBL" id="JAUSSU010000009">
    <property type="protein sequence ID" value="MDQ0114799.1"/>
    <property type="molecule type" value="Genomic_DNA"/>
</dbReference>